<dbReference type="Gene3D" id="4.10.410.20">
    <property type="match status" value="1"/>
</dbReference>
<dbReference type="SUPFAM" id="SSF90188">
    <property type="entry name" value="Somatomedin B domain"/>
    <property type="match status" value="1"/>
</dbReference>
<evidence type="ECO:0000256" key="8">
    <source>
        <dbReference type="SAM" id="SignalP"/>
    </source>
</evidence>
<feature type="transmembrane region" description="Helical" evidence="7">
    <location>
        <begin position="698"/>
        <end position="719"/>
    </location>
</feature>
<feature type="transmembrane region" description="Helical" evidence="7">
    <location>
        <begin position="824"/>
        <end position="846"/>
    </location>
</feature>
<feature type="transmembrane region" description="Helical" evidence="7">
    <location>
        <begin position="776"/>
        <end position="796"/>
    </location>
</feature>
<dbReference type="RefSeq" id="XP_038052463.1">
    <property type="nucleotide sequence ID" value="XM_038196535.1"/>
</dbReference>
<evidence type="ECO:0000313" key="11">
    <source>
        <dbReference type="EnsemblMetazoa" id="XP_038052463.1"/>
    </source>
</evidence>
<proteinExistence type="predicted"/>
<evidence type="ECO:0000256" key="5">
    <source>
        <dbReference type="ARBA" id="ARBA00023157"/>
    </source>
</evidence>
<feature type="domain" description="SMB" evidence="10">
    <location>
        <begin position="64"/>
        <end position="106"/>
    </location>
</feature>
<dbReference type="CDD" id="cd15039">
    <property type="entry name" value="7tmB3_Methuselah-like"/>
    <property type="match status" value="1"/>
</dbReference>
<feature type="transmembrane region" description="Helical" evidence="7">
    <location>
        <begin position="874"/>
        <end position="895"/>
    </location>
</feature>
<feature type="compositionally biased region" description="Polar residues" evidence="6">
    <location>
        <begin position="958"/>
        <end position="973"/>
    </location>
</feature>
<dbReference type="SUPFAM" id="SSF81321">
    <property type="entry name" value="Family A G protein-coupled receptor-like"/>
    <property type="match status" value="1"/>
</dbReference>
<keyword evidence="3 7" id="KW-1133">Transmembrane helix</keyword>
<dbReference type="InterPro" id="IPR001212">
    <property type="entry name" value="Somatomedin_B_dom"/>
</dbReference>
<feature type="transmembrane region" description="Helical" evidence="7">
    <location>
        <begin position="668"/>
        <end position="691"/>
    </location>
</feature>
<dbReference type="PROSITE" id="PS00524">
    <property type="entry name" value="SMB_1"/>
    <property type="match status" value="1"/>
</dbReference>
<feature type="chain" id="PRO_5037563548" description="G-protein coupled receptors family 2 profile 2 domain-containing protein" evidence="8">
    <location>
        <begin position="24"/>
        <end position="973"/>
    </location>
</feature>
<dbReference type="GO" id="GO:0007166">
    <property type="term" value="P:cell surface receptor signaling pathway"/>
    <property type="evidence" value="ECO:0007669"/>
    <property type="project" value="InterPro"/>
</dbReference>
<dbReference type="OMA" id="HEVNETE"/>
<sequence length="973" mass="106651">MAAGLRQLSLLLVTCLCFSDAQGTTGSPSATDLDTDTTLSNTADGPTTPAATEIPYACPSSRNKWHTCYSGCLEPPWKQFYCHCDDLCLTYDDCCPDYEEYCGVGTFDVDEMTTVGVGVTDGDRRSGSENTAEYMRCIQTDEFDPEGSRPRSGFWLVAVCPPDWTGAAAVTELCEKTIGMDGLAAVPVEGFDRRHYRNVYCAMCHGLPHTNVTFWTISYKDKKTSGIRFLPNSIVLQIARGQVLSDHYQKLFSPPNFQDAEYLAPSMLRTCYILDAISCPISDPRAVELCLRHYAPFMWNGTTYRNFACVRCDDTPFPPTYVFSKWCDSPRGGGRPASMATLLVFSDRTDIGGHLTVAGSVGSDTACTHRQIYDPFSSSCLDLSCPEGFALRDGGVGCARIRETENESTGLKSNVEVALTVMVSLDMDTEAQHTNRLNESWEEVAHQAAKDYQSTTSLCELDEEMTENNQVDRDDELCDDFSVQWSCTMDVAILDSTPGCLSGSVLACSINVSFNILSPLVDHIIAQNDELSSKCFVSRVGNHTIRPDYLAVLTPCDKLSNDTEEESNFNNAFTLKVAYVRDKDSGHFVVSQNDSCAELLVDCPLLTFSKDDYVITGALNDSIRLTAHDRLLRSGEFEIKSDGDVEVCNFLQPSADPPYMKFGPAQDILTATGSSLSLIGLVVTIATYVAFPSLRRNAAGRALMSLVAALFIAQLTMLIGLNRTDVPTLCVTFAISSHYFWLAAFFWMNILAVDIYRTFGIGTSLSDPNKRSFFRYALYGWGAPTVIVATVAVLSFCDCVDADVSYGTARACWVGNGTANLVSFGVPIVVILCSNAVLFSLTVAGVKRTRMASKRMNITQGQSGSAANRPNNDLFLYLKLTAIMGFTWVFGFVASFSGVEFFWYLYIVLNSTQGALVCLAFVCNRRVMAMWRAWLDSRRGRPGASASGRGQRSSKSAVPQQSQAESVTKGTDM</sequence>
<accession>A0A913ZKY6</accession>
<dbReference type="PROSITE" id="PS50958">
    <property type="entry name" value="SMB_2"/>
    <property type="match status" value="1"/>
</dbReference>
<dbReference type="Gene3D" id="1.20.1070.10">
    <property type="entry name" value="Rhodopsin 7-helix transmembrane proteins"/>
    <property type="match status" value="1"/>
</dbReference>
<dbReference type="Proteomes" id="UP000887568">
    <property type="component" value="Unplaced"/>
</dbReference>
<evidence type="ECO:0000256" key="2">
    <source>
        <dbReference type="ARBA" id="ARBA00022692"/>
    </source>
</evidence>
<comment type="subcellular location">
    <subcellularLocation>
        <location evidence="1">Membrane</location>
        <topology evidence="1">Multi-pass membrane protein</topology>
    </subcellularLocation>
</comment>
<dbReference type="PROSITE" id="PS50261">
    <property type="entry name" value="G_PROTEIN_RECEP_F2_4"/>
    <property type="match status" value="1"/>
</dbReference>
<evidence type="ECO:0000256" key="4">
    <source>
        <dbReference type="ARBA" id="ARBA00023136"/>
    </source>
</evidence>
<feature type="compositionally biased region" description="Low complexity" evidence="6">
    <location>
        <begin position="942"/>
        <end position="957"/>
    </location>
</feature>
<evidence type="ECO:0000259" key="10">
    <source>
        <dbReference type="PROSITE" id="PS50958"/>
    </source>
</evidence>
<dbReference type="InterPro" id="IPR053231">
    <property type="entry name" value="GPCR_LN-TM7"/>
</dbReference>
<evidence type="ECO:0000256" key="1">
    <source>
        <dbReference type="ARBA" id="ARBA00004141"/>
    </source>
</evidence>
<dbReference type="InterPro" id="IPR000832">
    <property type="entry name" value="GPCR_2_secretin-like"/>
</dbReference>
<feature type="signal peptide" evidence="8">
    <location>
        <begin position="1"/>
        <end position="23"/>
    </location>
</feature>
<dbReference type="OrthoDB" id="6134459at2759"/>
<dbReference type="InterPro" id="IPR036024">
    <property type="entry name" value="Somatomedin_B-like_dom_sf"/>
</dbReference>
<reference evidence="11" key="1">
    <citation type="submission" date="2022-11" db="UniProtKB">
        <authorList>
            <consortium name="EnsemblMetazoa"/>
        </authorList>
    </citation>
    <scope>IDENTIFICATION</scope>
</reference>
<feature type="transmembrane region" description="Helical" evidence="7">
    <location>
        <begin position="739"/>
        <end position="756"/>
    </location>
</feature>
<keyword evidence="12" id="KW-1185">Reference proteome</keyword>
<evidence type="ECO:0000313" key="12">
    <source>
        <dbReference type="Proteomes" id="UP000887568"/>
    </source>
</evidence>
<feature type="region of interest" description="Disordered" evidence="6">
    <location>
        <begin position="939"/>
        <end position="973"/>
    </location>
</feature>
<evidence type="ECO:0000259" key="9">
    <source>
        <dbReference type="PROSITE" id="PS50261"/>
    </source>
</evidence>
<dbReference type="InterPro" id="IPR022343">
    <property type="entry name" value="GCR1-cAMP_receptor"/>
</dbReference>
<dbReference type="Pfam" id="PF01033">
    <property type="entry name" value="Somatomedin_B"/>
    <property type="match status" value="1"/>
</dbReference>
<evidence type="ECO:0000256" key="7">
    <source>
        <dbReference type="SAM" id="Phobius"/>
    </source>
</evidence>
<evidence type="ECO:0000256" key="6">
    <source>
        <dbReference type="SAM" id="MobiDB-lite"/>
    </source>
</evidence>
<organism evidence="11 12">
    <name type="scientific">Patiria miniata</name>
    <name type="common">Bat star</name>
    <name type="synonym">Asterina miniata</name>
    <dbReference type="NCBI Taxonomy" id="46514"/>
    <lineage>
        <taxon>Eukaryota</taxon>
        <taxon>Metazoa</taxon>
        <taxon>Echinodermata</taxon>
        <taxon>Eleutherozoa</taxon>
        <taxon>Asterozoa</taxon>
        <taxon>Asteroidea</taxon>
        <taxon>Valvatacea</taxon>
        <taxon>Valvatida</taxon>
        <taxon>Asterinidae</taxon>
        <taxon>Patiria</taxon>
    </lineage>
</organism>
<keyword evidence="4 7" id="KW-0472">Membrane</keyword>
<dbReference type="AlphaFoldDB" id="A0A913ZKY6"/>
<name>A0A913ZKY6_PATMI</name>
<dbReference type="PANTHER" id="PTHR45902">
    <property type="entry name" value="LATROPHILIN RECEPTOR-LIKE PROTEIN A"/>
    <property type="match status" value="1"/>
</dbReference>
<feature type="domain" description="G-protein coupled receptors family 2 profile 2" evidence="9">
    <location>
        <begin position="666"/>
        <end position="925"/>
    </location>
</feature>
<dbReference type="GO" id="GO:0016020">
    <property type="term" value="C:membrane"/>
    <property type="evidence" value="ECO:0007669"/>
    <property type="project" value="UniProtKB-SubCell"/>
</dbReference>
<feature type="compositionally biased region" description="Low complexity" evidence="6">
    <location>
        <begin position="29"/>
        <end position="44"/>
    </location>
</feature>
<keyword evidence="5" id="KW-1015">Disulfide bond</keyword>
<evidence type="ECO:0000256" key="3">
    <source>
        <dbReference type="ARBA" id="ARBA00022989"/>
    </source>
</evidence>
<dbReference type="InterPro" id="IPR017981">
    <property type="entry name" value="GPCR_2-like_7TM"/>
</dbReference>
<feature type="region of interest" description="Disordered" evidence="6">
    <location>
        <begin position="23"/>
        <end position="47"/>
    </location>
</feature>
<dbReference type="GO" id="GO:0004930">
    <property type="term" value="F:G protein-coupled receptor activity"/>
    <property type="evidence" value="ECO:0007669"/>
    <property type="project" value="InterPro"/>
</dbReference>
<dbReference type="Pfam" id="PF00002">
    <property type="entry name" value="7tm_2"/>
    <property type="match status" value="1"/>
</dbReference>
<dbReference type="EnsemblMetazoa" id="XM_038196535.1">
    <property type="protein sequence ID" value="XP_038052463.1"/>
    <property type="gene ID" value="LOC119725174"/>
</dbReference>
<keyword evidence="2 7" id="KW-0812">Transmembrane</keyword>
<dbReference type="PRINTS" id="PR02001">
    <property type="entry name" value="GCR1CAMPR"/>
</dbReference>
<feature type="transmembrane region" description="Helical" evidence="7">
    <location>
        <begin position="901"/>
        <end position="922"/>
    </location>
</feature>
<protein>
    <recommendedName>
        <fullName evidence="13">G-protein coupled receptors family 2 profile 2 domain-containing protein</fullName>
    </recommendedName>
</protein>
<dbReference type="GeneID" id="119725174"/>
<evidence type="ECO:0008006" key="13">
    <source>
        <dbReference type="Google" id="ProtNLM"/>
    </source>
</evidence>
<keyword evidence="8" id="KW-0732">Signal</keyword>
<dbReference type="PANTHER" id="PTHR45902:SF1">
    <property type="entry name" value="LATROPHILIN RECEPTOR-LIKE PROTEIN A"/>
    <property type="match status" value="1"/>
</dbReference>